<dbReference type="eggNOG" id="COG1073">
    <property type="taxonomic scope" value="Bacteria"/>
</dbReference>
<gene>
    <name evidence="1" type="ordered locus">Nhal_0827</name>
</gene>
<dbReference type="PROSITE" id="PS51257">
    <property type="entry name" value="PROKAR_LIPOPROTEIN"/>
    <property type="match status" value="1"/>
</dbReference>
<reference evidence="2" key="1">
    <citation type="submission" date="2010-04" db="EMBL/GenBank/DDBJ databases">
        <title>Complete genome sequence of Nitrosococcus halophilus Nc4, a salt-adapted, aerobic obligate ammonia-oxidizing sulfur purple bacterium.</title>
        <authorList>
            <consortium name="US DOE Joint Genome Institute"/>
            <person name="Campbell M.A."/>
            <person name="Malfatti S.A."/>
            <person name="Chain P.S.G."/>
            <person name="Heidelberg J.F."/>
            <person name="Ward B.B."/>
            <person name="Klotz M.G."/>
        </authorList>
    </citation>
    <scope>NUCLEOTIDE SEQUENCE [LARGE SCALE GENOMIC DNA]</scope>
    <source>
        <strain evidence="2">Nc4</strain>
    </source>
</reference>
<protein>
    <recommendedName>
        <fullName evidence="3">AB hydrolase-1 domain-containing protein</fullName>
    </recommendedName>
</protein>
<accession>D5BXP5</accession>
<dbReference type="Gene3D" id="3.40.50.1820">
    <property type="entry name" value="alpha/beta hydrolase"/>
    <property type="match status" value="1"/>
</dbReference>
<evidence type="ECO:0008006" key="3">
    <source>
        <dbReference type="Google" id="ProtNLM"/>
    </source>
</evidence>
<proteinExistence type="predicted"/>
<dbReference type="STRING" id="472759.Nhal_0827"/>
<dbReference type="InterPro" id="IPR029058">
    <property type="entry name" value="AB_hydrolase_fold"/>
</dbReference>
<dbReference type="Proteomes" id="UP000001844">
    <property type="component" value="Chromosome"/>
</dbReference>
<sequence length="298" mass="33355">MITGKMSPLALGENYQPMPVKFFPLMGLFLFLMGCVVSPPQSLDAKAREWGMTRKVIPGAEFRHVIYTRHLGQPRKTLHVYLDGDGSPWIKRRWISRDPTPRNPLALRLMAQDTVPSVYLGRPCYHGLARDPPCTPQLWTYGRYSPQVVESMAVALAHVLATGNFSELVLIGYSGGGALAMLLAERFSQTAAVVTIAGNLNPAAWAQHHGYTPLWDSINPSQQPPLNPAIFQLHLLGERDQNILPPMVRSAVSRQKHAKLHLLADFDHICCWKAIWPSVLAALRSRDYRMVFETMSSH</sequence>
<evidence type="ECO:0000313" key="1">
    <source>
        <dbReference type="EMBL" id="ADE14003.1"/>
    </source>
</evidence>
<dbReference type="EMBL" id="CP001798">
    <property type="protein sequence ID" value="ADE14003.1"/>
    <property type="molecule type" value="Genomic_DNA"/>
</dbReference>
<evidence type="ECO:0000313" key="2">
    <source>
        <dbReference type="Proteomes" id="UP000001844"/>
    </source>
</evidence>
<dbReference type="SUPFAM" id="SSF53474">
    <property type="entry name" value="alpha/beta-Hydrolases"/>
    <property type="match status" value="1"/>
</dbReference>
<organism evidence="1 2">
    <name type="scientific">Nitrosococcus halophilus (strain Nc4)</name>
    <dbReference type="NCBI Taxonomy" id="472759"/>
    <lineage>
        <taxon>Bacteria</taxon>
        <taxon>Pseudomonadati</taxon>
        <taxon>Pseudomonadota</taxon>
        <taxon>Gammaproteobacteria</taxon>
        <taxon>Chromatiales</taxon>
        <taxon>Chromatiaceae</taxon>
        <taxon>Nitrosococcus</taxon>
    </lineage>
</organism>
<dbReference type="AlphaFoldDB" id="D5BXP5"/>
<dbReference type="HOGENOM" id="CLU_074075_0_0_6"/>
<dbReference type="KEGG" id="nhl:Nhal_0827"/>
<dbReference type="RefSeq" id="WP_013031897.1">
    <property type="nucleotide sequence ID" value="NC_013960.1"/>
</dbReference>
<name>D5BXP5_NITHN</name>
<keyword evidence="2" id="KW-1185">Reference proteome</keyword>